<protein>
    <recommendedName>
        <fullName evidence="4">Phosphoribosylglycinamide formyltransferase</fullName>
        <ecNumber evidence="4">2.1.2.2</ecNumber>
    </recommendedName>
    <alternativeName>
        <fullName evidence="4">5'-phosphoribosylglycinamide transformylase</fullName>
    </alternativeName>
    <alternativeName>
        <fullName evidence="4">GAR transformylase</fullName>
        <shortName evidence="4">GART</shortName>
    </alternativeName>
</protein>
<dbReference type="InterPro" id="IPR002376">
    <property type="entry name" value="Formyl_transf_N"/>
</dbReference>
<dbReference type="GO" id="GO:0006189">
    <property type="term" value="P:'de novo' IMP biosynthetic process"/>
    <property type="evidence" value="ECO:0007669"/>
    <property type="project" value="UniProtKB-UniRule"/>
</dbReference>
<keyword evidence="3 4" id="KW-0658">Purine biosynthesis</keyword>
<proteinExistence type="inferred from homology"/>
<evidence type="ECO:0000256" key="5">
    <source>
        <dbReference type="SAM" id="MobiDB-lite"/>
    </source>
</evidence>
<dbReference type="PANTHER" id="PTHR43369">
    <property type="entry name" value="PHOSPHORIBOSYLGLYCINAMIDE FORMYLTRANSFERASE"/>
    <property type="match status" value="1"/>
</dbReference>
<gene>
    <name evidence="4" type="primary">purN</name>
    <name evidence="7" type="ORF">SAMN02745704_00396</name>
</gene>
<evidence type="ECO:0000256" key="4">
    <source>
        <dbReference type="HAMAP-Rule" id="MF_01930"/>
    </source>
</evidence>
<evidence type="ECO:0000256" key="1">
    <source>
        <dbReference type="ARBA" id="ARBA00005054"/>
    </source>
</evidence>
<dbReference type="GO" id="GO:0005829">
    <property type="term" value="C:cytosol"/>
    <property type="evidence" value="ECO:0007669"/>
    <property type="project" value="TreeGrafter"/>
</dbReference>
<evidence type="ECO:0000313" key="8">
    <source>
        <dbReference type="Proteomes" id="UP000190027"/>
    </source>
</evidence>
<dbReference type="PANTHER" id="PTHR43369:SF2">
    <property type="entry name" value="PHOSPHORIBOSYLGLYCINAMIDE FORMYLTRANSFERASE"/>
    <property type="match status" value="1"/>
</dbReference>
<keyword evidence="8" id="KW-1185">Reference proteome</keyword>
<dbReference type="NCBIfam" id="TIGR00639">
    <property type="entry name" value="PurN"/>
    <property type="match status" value="1"/>
</dbReference>
<dbReference type="Proteomes" id="UP000190027">
    <property type="component" value="Unassembled WGS sequence"/>
</dbReference>
<dbReference type="InterPro" id="IPR004607">
    <property type="entry name" value="GART"/>
</dbReference>
<dbReference type="InterPro" id="IPR036477">
    <property type="entry name" value="Formyl_transf_N_sf"/>
</dbReference>
<comment type="pathway">
    <text evidence="1 4">Purine metabolism; IMP biosynthesis via de novo pathway; N(2)-formyl-N(1)-(5-phospho-D-ribosyl)glycinamide from N(1)-(5-phospho-D-ribosyl)glycinamide (10-formyl THF route): step 1/1.</text>
</comment>
<dbReference type="STRING" id="1121449.SAMN02745704_00396"/>
<dbReference type="EMBL" id="FUYC01000001">
    <property type="protein sequence ID" value="SKA72459.1"/>
    <property type="molecule type" value="Genomic_DNA"/>
</dbReference>
<dbReference type="Gene3D" id="3.40.50.170">
    <property type="entry name" value="Formyl transferase, N-terminal domain"/>
    <property type="match status" value="1"/>
</dbReference>
<dbReference type="UniPathway" id="UPA00074">
    <property type="reaction ID" value="UER00126"/>
</dbReference>
<feature type="active site" description="Proton donor" evidence="4">
    <location>
        <position position="110"/>
    </location>
</feature>
<dbReference type="GO" id="GO:0004644">
    <property type="term" value="F:phosphoribosylglycinamide formyltransferase activity"/>
    <property type="evidence" value="ECO:0007669"/>
    <property type="project" value="UniProtKB-UniRule"/>
</dbReference>
<name>A0A1T4W5P6_9BACT</name>
<dbReference type="SUPFAM" id="SSF53328">
    <property type="entry name" value="Formyltransferase"/>
    <property type="match status" value="1"/>
</dbReference>
<dbReference type="OrthoDB" id="9806170at2"/>
<feature type="site" description="Raises pKa of active site His" evidence="4">
    <location>
        <position position="146"/>
    </location>
</feature>
<feature type="binding site" evidence="4">
    <location>
        <position position="108"/>
    </location>
    <ligand>
        <name>(6R)-10-formyltetrahydrofolate</name>
        <dbReference type="ChEBI" id="CHEBI:195366"/>
    </ligand>
</feature>
<dbReference type="HAMAP" id="MF_01930">
    <property type="entry name" value="PurN"/>
    <property type="match status" value="1"/>
</dbReference>
<evidence type="ECO:0000313" key="7">
    <source>
        <dbReference type="EMBL" id="SKA72459.1"/>
    </source>
</evidence>
<feature type="domain" description="Formyl transferase N-terminal" evidence="6">
    <location>
        <begin position="5"/>
        <end position="183"/>
    </location>
</feature>
<evidence type="ECO:0000256" key="2">
    <source>
        <dbReference type="ARBA" id="ARBA00022679"/>
    </source>
</evidence>
<comment type="similarity">
    <text evidence="4">Belongs to the GART family.</text>
</comment>
<dbReference type="FunFam" id="3.40.50.170:FF:000007">
    <property type="entry name" value="Phosphoribosylglycinamide formyltransferase"/>
    <property type="match status" value="1"/>
</dbReference>
<dbReference type="Pfam" id="PF00551">
    <property type="entry name" value="Formyl_trans_N"/>
    <property type="match status" value="1"/>
</dbReference>
<reference evidence="7 8" key="1">
    <citation type="submission" date="2017-02" db="EMBL/GenBank/DDBJ databases">
        <authorList>
            <person name="Peterson S.W."/>
        </authorList>
    </citation>
    <scope>NUCLEOTIDE SEQUENCE [LARGE SCALE GENOMIC DNA]</scope>
    <source>
        <strain evidence="7 8">DSM 16080</strain>
    </source>
</reference>
<feature type="region of interest" description="Disordered" evidence="5">
    <location>
        <begin position="201"/>
        <end position="224"/>
    </location>
</feature>
<evidence type="ECO:0000259" key="6">
    <source>
        <dbReference type="Pfam" id="PF00551"/>
    </source>
</evidence>
<comment type="function">
    <text evidence="4">Catalyzes the transfer of a formyl group from 10-formyltetrahydrofolate to 5-phospho-ribosyl-glycinamide (GAR), producing 5-phospho-ribosyl-N-formylglycinamide (FGAR) and tetrahydrofolate.</text>
</comment>
<organism evidence="7 8">
    <name type="scientific">Paucidesulfovibrio gracilis DSM 16080</name>
    <dbReference type="NCBI Taxonomy" id="1121449"/>
    <lineage>
        <taxon>Bacteria</taxon>
        <taxon>Pseudomonadati</taxon>
        <taxon>Thermodesulfobacteriota</taxon>
        <taxon>Desulfovibrionia</taxon>
        <taxon>Desulfovibrionales</taxon>
        <taxon>Desulfovibrionaceae</taxon>
        <taxon>Paucidesulfovibrio</taxon>
    </lineage>
</organism>
<dbReference type="EC" id="2.1.2.2" evidence="4"/>
<keyword evidence="2 4" id="KW-0808">Transferase</keyword>
<feature type="binding site" evidence="4">
    <location>
        <begin position="91"/>
        <end position="94"/>
    </location>
    <ligand>
        <name>(6R)-10-formyltetrahydrofolate</name>
        <dbReference type="ChEBI" id="CHEBI:195366"/>
    </ligand>
</feature>
<accession>A0A1T4W5P6</accession>
<comment type="catalytic activity">
    <reaction evidence="4">
        <text>N(1)-(5-phospho-beta-D-ribosyl)glycinamide + (6R)-10-formyltetrahydrofolate = N(2)-formyl-N(1)-(5-phospho-beta-D-ribosyl)glycinamide + (6S)-5,6,7,8-tetrahydrofolate + H(+)</text>
        <dbReference type="Rhea" id="RHEA:15053"/>
        <dbReference type="ChEBI" id="CHEBI:15378"/>
        <dbReference type="ChEBI" id="CHEBI:57453"/>
        <dbReference type="ChEBI" id="CHEBI:143788"/>
        <dbReference type="ChEBI" id="CHEBI:147286"/>
        <dbReference type="ChEBI" id="CHEBI:195366"/>
        <dbReference type="EC" id="2.1.2.2"/>
    </reaction>
</comment>
<feature type="binding site" evidence="4">
    <location>
        <position position="66"/>
    </location>
    <ligand>
        <name>(6R)-10-formyltetrahydrofolate</name>
        <dbReference type="ChEBI" id="CHEBI:195366"/>
    </ligand>
</feature>
<dbReference type="CDD" id="cd08645">
    <property type="entry name" value="FMT_core_GART"/>
    <property type="match status" value="1"/>
</dbReference>
<feature type="binding site" evidence="4">
    <location>
        <begin position="13"/>
        <end position="15"/>
    </location>
    <ligand>
        <name>N(1)-(5-phospho-beta-D-ribosyl)glycinamide</name>
        <dbReference type="ChEBI" id="CHEBI:143788"/>
    </ligand>
</feature>
<dbReference type="AlphaFoldDB" id="A0A1T4W5P6"/>
<dbReference type="RefSeq" id="WP_078715964.1">
    <property type="nucleotide sequence ID" value="NZ_FUYC01000001.1"/>
</dbReference>
<evidence type="ECO:0000256" key="3">
    <source>
        <dbReference type="ARBA" id="ARBA00022755"/>
    </source>
</evidence>
<sequence>MALPIAVLVSGGGSNLQSLIDRMESGTLDAEIKIVISNKPDAHGLTRARNHGIPALALDHTDYPSREAFDRAMVRAIQESGAQSVVLAGFMRILTSEFLNAFPGNVLNIHPALLPSFPGAHGQRDAAEYGVRIAGCTVHFVDEKMDHGPVIIQAAVPAVPGEETDALAARILKLEHRIYPQAVQWLAQDRLRMDGRHVQLRPAHSAPVPQPENALVSPPLEQGF</sequence>